<dbReference type="EMBL" id="JASBWS010000075">
    <property type="protein sequence ID" value="KAJ9100357.1"/>
    <property type="molecule type" value="Genomic_DNA"/>
</dbReference>
<gene>
    <name evidence="1" type="ORF">QFC20_005423</name>
</gene>
<accession>A0ACC2VM36</accession>
<protein>
    <submittedName>
        <fullName evidence="1">Uncharacterized protein</fullName>
    </submittedName>
</protein>
<evidence type="ECO:0000313" key="1">
    <source>
        <dbReference type="EMBL" id="KAJ9100357.1"/>
    </source>
</evidence>
<reference evidence="1" key="1">
    <citation type="submission" date="2023-04" db="EMBL/GenBank/DDBJ databases">
        <title>Draft Genome sequencing of Naganishia species isolated from polar environments using Oxford Nanopore Technology.</title>
        <authorList>
            <person name="Leo P."/>
            <person name="Venkateswaran K."/>
        </authorList>
    </citation>
    <scope>NUCLEOTIDE SEQUENCE</scope>
    <source>
        <strain evidence="1">MNA-CCFEE 5262</strain>
    </source>
</reference>
<evidence type="ECO:0000313" key="2">
    <source>
        <dbReference type="Proteomes" id="UP001230649"/>
    </source>
</evidence>
<name>A0ACC2VM36_9TREE</name>
<proteinExistence type="predicted"/>
<keyword evidence="2" id="KW-1185">Reference proteome</keyword>
<comment type="caution">
    <text evidence="1">The sequence shown here is derived from an EMBL/GenBank/DDBJ whole genome shotgun (WGS) entry which is preliminary data.</text>
</comment>
<organism evidence="1 2">
    <name type="scientific">Naganishia adeliensis</name>
    <dbReference type="NCBI Taxonomy" id="92952"/>
    <lineage>
        <taxon>Eukaryota</taxon>
        <taxon>Fungi</taxon>
        <taxon>Dikarya</taxon>
        <taxon>Basidiomycota</taxon>
        <taxon>Agaricomycotina</taxon>
        <taxon>Tremellomycetes</taxon>
        <taxon>Filobasidiales</taxon>
        <taxon>Filobasidiaceae</taxon>
        <taxon>Naganishia</taxon>
    </lineage>
</organism>
<dbReference type="Proteomes" id="UP001230649">
    <property type="component" value="Unassembled WGS sequence"/>
</dbReference>
<sequence length="157" mass="17863">MSAFPYCSLREWDSQAEFVRGKNIKLETVLQGGGPWYILEDLRKVDNVEKVSPKTASVPVEVLTRDAYRKPIGVNEDFLKGVKFPNPYKYGVAAIDDNTLERGRMLVWLGQKEEDQTRIRDVLRKAFIYVQVDTPRTGTCRTTSEVPPPVAPPFLCE</sequence>